<accession>A0ABR0U1Y3</accession>
<gene>
    <name evidence="3" type="ORF">DH2020_049864</name>
</gene>
<evidence type="ECO:0000256" key="1">
    <source>
        <dbReference type="ARBA" id="ARBA00009995"/>
    </source>
</evidence>
<reference evidence="3 4" key="1">
    <citation type="journal article" date="2021" name="Comput. Struct. Biotechnol. J.">
        <title>De novo genome assembly of the potent medicinal plant Rehmannia glutinosa using nanopore technology.</title>
        <authorList>
            <person name="Ma L."/>
            <person name="Dong C."/>
            <person name="Song C."/>
            <person name="Wang X."/>
            <person name="Zheng X."/>
            <person name="Niu Y."/>
            <person name="Chen S."/>
            <person name="Feng W."/>
        </authorList>
    </citation>
    <scope>NUCLEOTIDE SEQUENCE [LARGE SCALE GENOMIC DNA]</scope>
    <source>
        <strain evidence="3">DH-2019</strain>
    </source>
</reference>
<dbReference type="Gene3D" id="3.40.50.2000">
    <property type="entry name" value="Glycogen Phosphorylase B"/>
    <property type="match status" value="2"/>
</dbReference>
<evidence type="ECO:0008006" key="5">
    <source>
        <dbReference type="Google" id="ProtNLM"/>
    </source>
</evidence>
<dbReference type="PANTHER" id="PTHR48047">
    <property type="entry name" value="GLYCOSYLTRANSFERASE"/>
    <property type="match status" value="1"/>
</dbReference>
<comment type="caution">
    <text evidence="3">The sequence shown here is derived from an EMBL/GenBank/DDBJ whole genome shotgun (WGS) entry which is preliminary data.</text>
</comment>
<name>A0ABR0U1Y3_REHGL</name>
<organism evidence="3 4">
    <name type="scientific">Rehmannia glutinosa</name>
    <name type="common">Chinese foxglove</name>
    <dbReference type="NCBI Taxonomy" id="99300"/>
    <lineage>
        <taxon>Eukaryota</taxon>
        <taxon>Viridiplantae</taxon>
        <taxon>Streptophyta</taxon>
        <taxon>Embryophyta</taxon>
        <taxon>Tracheophyta</taxon>
        <taxon>Spermatophyta</taxon>
        <taxon>Magnoliopsida</taxon>
        <taxon>eudicotyledons</taxon>
        <taxon>Gunneridae</taxon>
        <taxon>Pentapetalae</taxon>
        <taxon>asterids</taxon>
        <taxon>lamiids</taxon>
        <taxon>Lamiales</taxon>
        <taxon>Orobanchaceae</taxon>
        <taxon>Rehmannieae</taxon>
        <taxon>Rehmannia</taxon>
    </lineage>
</organism>
<evidence type="ECO:0000313" key="3">
    <source>
        <dbReference type="EMBL" id="KAK6116402.1"/>
    </source>
</evidence>
<protein>
    <recommendedName>
        <fullName evidence="5">Glycosyltransferase</fullName>
    </recommendedName>
</protein>
<dbReference type="CDD" id="cd03784">
    <property type="entry name" value="GT1_Gtf-like"/>
    <property type="match status" value="1"/>
</dbReference>
<dbReference type="PANTHER" id="PTHR48047:SF28">
    <property type="entry name" value="F11M15.8 PROTEIN"/>
    <property type="match status" value="1"/>
</dbReference>
<evidence type="ECO:0000256" key="2">
    <source>
        <dbReference type="ARBA" id="ARBA00022679"/>
    </source>
</evidence>
<dbReference type="Proteomes" id="UP001318860">
    <property type="component" value="Unassembled WGS sequence"/>
</dbReference>
<sequence>MSSTKNGVHILVFPYPAQGHMLPLLHLTHHLSSRGLSITILITPKNLPILSPLISSNPSIQTLVFPFPTHPSIPPGVENVKDLGNQGNIPMITALTKLQDPIIQWFNSHSNPPVALLSDFFLGWTHYLANHIGIPRIVFYSSGAFAVGVFNHLWVNCEDVEPGREVNFQDLPWEPSFTWEQVPSLYRRYRESSSVGLELIKNSMVANYLSWASVSNTFEALEGEFLAHLSRVMGHPRVYSVGPLNMVGGSGNEKLGSCNDGVISWLDQWDDGSVLYVCFGSQKLLKKAQMEALAIGLERSGVRFVWVVKPLTAQQVADGYGSVPDGFEDRVSGRGFIIKGWAPQMAILGHRGVGGFLSHCGWNSVLEAIMAGVMILGWPMEAEQFVNAKLLVEYKGVAVRVCQGGDTVPDPAELGRKIAESMRGDAMERVRAKEMRNKALGAIRVGGSSNRDLDGLVQELAKLQVKNV</sequence>
<dbReference type="EMBL" id="JABTTQ020003493">
    <property type="protein sequence ID" value="KAK6116402.1"/>
    <property type="molecule type" value="Genomic_DNA"/>
</dbReference>
<dbReference type="InterPro" id="IPR002213">
    <property type="entry name" value="UDP_glucos_trans"/>
</dbReference>
<dbReference type="SUPFAM" id="SSF53756">
    <property type="entry name" value="UDP-Glycosyltransferase/glycogen phosphorylase"/>
    <property type="match status" value="1"/>
</dbReference>
<evidence type="ECO:0000313" key="4">
    <source>
        <dbReference type="Proteomes" id="UP001318860"/>
    </source>
</evidence>
<dbReference type="Pfam" id="PF00201">
    <property type="entry name" value="UDPGT"/>
    <property type="match status" value="1"/>
</dbReference>
<keyword evidence="2" id="KW-0808">Transferase</keyword>
<keyword evidence="4" id="KW-1185">Reference proteome</keyword>
<proteinExistence type="inferred from homology"/>
<comment type="similarity">
    <text evidence="1">Belongs to the UDP-glycosyltransferase family.</text>
</comment>